<evidence type="ECO:0000313" key="4">
    <source>
        <dbReference type="EMBL" id="VFR63305.1"/>
    </source>
</evidence>
<reference evidence="6" key="1">
    <citation type="submission" date="2019-03" db="EMBL/GenBank/DDBJ databases">
        <authorList>
            <person name="Danneels B."/>
        </authorList>
    </citation>
    <scope>NUCLEOTIDE SEQUENCE</scope>
</reference>
<accession>A0A484YQX7</accession>
<name>A0A484YQX7_9ZZZZ</name>
<evidence type="ECO:0000259" key="2">
    <source>
        <dbReference type="Pfam" id="PF13807"/>
    </source>
</evidence>
<sequence length="193" mass="20934">MTLEGTDPKLISTWANAFTLKAIELARSELVNDLVTAVDIRKHSNNDQIQALRQVAAETKRDQIARLTDALKIAQAVGLETPPSTGNLITDYKDDTMYLRGTRALQADLERLNARENNDAYIPELSDLLRVQALLNSINLAPENLAVAKVDSAASPPVNPVKPKKTLSLALGVFLGMLLGVGVVIVRKTLAAR</sequence>
<dbReference type="EMBL" id="CAADIK010000009">
    <property type="protein sequence ID" value="VFR63305.1"/>
    <property type="molecule type" value="Genomic_DNA"/>
</dbReference>
<organism evidence="6">
    <name type="scientific">plant metagenome</name>
    <dbReference type="NCBI Taxonomy" id="1297885"/>
    <lineage>
        <taxon>unclassified sequences</taxon>
        <taxon>metagenomes</taxon>
        <taxon>organismal metagenomes</taxon>
    </lineage>
</organism>
<dbReference type="Gene3D" id="3.30.1890.10">
    <property type="entry name" value="FepE-like"/>
    <property type="match status" value="1"/>
</dbReference>
<dbReference type="EMBL" id="CAADII010000043">
    <property type="protein sequence ID" value="VFR55263.1"/>
    <property type="molecule type" value="Genomic_DNA"/>
</dbReference>
<dbReference type="EMBL" id="CAADIP010000017">
    <property type="protein sequence ID" value="VFR85890.1"/>
    <property type="molecule type" value="Genomic_DNA"/>
</dbReference>
<dbReference type="AlphaFoldDB" id="A0A484YQX7"/>
<feature type="domain" description="Tyrosine-protein kinase G-rich" evidence="2">
    <location>
        <begin position="147"/>
        <end position="188"/>
    </location>
</feature>
<evidence type="ECO:0000313" key="5">
    <source>
        <dbReference type="EMBL" id="VFR85890.1"/>
    </source>
</evidence>
<dbReference type="EMBL" id="CAADIZ010000084">
    <property type="protein sequence ID" value="VFS38652.1"/>
    <property type="molecule type" value="Genomic_DNA"/>
</dbReference>
<proteinExistence type="predicted"/>
<dbReference type="SUPFAM" id="SSF160355">
    <property type="entry name" value="Bacterial polysaccharide co-polymerase-like"/>
    <property type="match status" value="1"/>
</dbReference>
<keyword evidence="1" id="KW-1133">Transmembrane helix</keyword>
<evidence type="ECO:0000313" key="6">
    <source>
        <dbReference type="EMBL" id="VFS38652.1"/>
    </source>
</evidence>
<gene>
    <name evidence="3" type="ORF">BRI6_2856</name>
    <name evidence="4" type="ORF">BRI9_2913</name>
    <name evidence="5" type="ORF">IVO3_2913</name>
    <name evidence="6" type="ORF">RAN7_2885</name>
</gene>
<dbReference type="Pfam" id="PF13807">
    <property type="entry name" value="GNVR"/>
    <property type="match status" value="1"/>
</dbReference>
<keyword evidence="1" id="KW-0472">Membrane</keyword>
<feature type="transmembrane region" description="Helical" evidence="1">
    <location>
        <begin position="167"/>
        <end position="186"/>
    </location>
</feature>
<protein>
    <submittedName>
        <fullName evidence="6">Regulator of length of O-antigen component of lipopolysaccharide chains</fullName>
    </submittedName>
</protein>
<evidence type="ECO:0000256" key="1">
    <source>
        <dbReference type="SAM" id="Phobius"/>
    </source>
</evidence>
<dbReference type="InterPro" id="IPR032807">
    <property type="entry name" value="GNVR"/>
</dbReference>
<evidence type="ECO:0000313" key="3">
    <source>
        <dbReference type="EMBL" id="VFR55263.1"/>
    </source>
</evidence>
<keyword evidence="1" id="KW-0812">Transmembrane</keyword>